<name>A0A9Q4GHL2_9CORY</name>
<dbReference type="GO" id="GO:0004792">
    <property type="term" value="F:thiosulfate-cyanide sulfurtransferase activity"/>
    <property type="evidence" value="ECO:0007669"/>
    <property type="project" value="InterPro"/>
</dbReference>
<evidence type="ECO:0000256" key="2">
    <source>
        <dbReference type="SAM" id="SignalP"/>
    </source>
</evidence>
<evidence type="ECO:0000313" key="5">
    <source>
        <dbReference type="Proteomes" id="UP001071478"/>
    </source>
</evidence>
<dbReference type="InterPro" id="IPR036873">
    <property type="entry name" value="Rhodanese-like_dom_sf"/>
</dbReference>
<gene>
    <name evidence="4" type="ORF">OS129_01165</name>
</gene>
<dbReference type="Proteomes" id="UP001071478">
    <property type="component" value="Unassembled WGS sequence"/>
</dbReference>
<reference evidence="4" key="1">
    <citation type="submission" date="2022-11" db="EMBL/GenBank/DDBJ databases">
        <title>Corynebacterium sp. isolated from Penguins.</title>
        <authorList>
            <person name="Sedlar K."/>
            <person name="Svec P."/>
        </authorList>
    </citation>
    <scope>NUCLEOTIDE SEQUENCE</scope>
    <source>
        <strain evidence="4">P7374</strain>
    </source>
</reference>
<feature type="domain" description="Rhodanese" evidence="3">
    <location>
        <begin position="69"/>
        <end position="159"/>
    </location>
</feature>
<dbReference type="InterPro" id="IPR052367">
    <property type="entry name" value="Thiosulfate_ST/Rhodanese-like"/>
</dbReference>
<feature type="chain" id="PRO_5040511257" evidence="2">
    <location>
        <begin position="23"/>
        <end position="160"/>
    </location>
</feature>
<protein>
    <submittedName>
        <fullName evidence="4">Rhodanese-like domain-containing protein</fullName>
    </submittedName>
</protein>
<dbReference type="PROSITE" id="PS50206">
    <property type="entry name" value="RHODANESE_3"/>
    <property type="match status" value="1"/>
</dbReference>
<dbReference type="Gene3D" id="3.40.250.10">
    <property type="entry name" value="Rhodanese-like domain"/>
    <property type="match status" value="1"/>
</dbReference>
<dbReference type="PANTHER" id="PTHR45431">
    <property type="entry name" value="RHODANESE-LIKE DOMAIN-CONTAINING PROTEIN 15, CHLOROPLASTIC"/>
    <property type="match status" value="1"/>
</dbReference>
<dbReference type="CDD" id="cd00158">
    <property type="entry name" value="RHOD"/>
    <property type="match status" value="1"/>
</dbReference>
<evidence type="ECO:0000256" key="1">
    <source>
        <dbReference type="SAM" id="MobiDB-lite"/>
    </source>
</evidence>
<keyword evidence="2" id="KW-0732">Signal</keyword>
<comment type="caution">
    <text evidence="4">The sequence shown here is derived from an EMBL/GenBank/DDBJ whole genome shotgun (WGS) entry which is preliminary data.</text>
</comment>
<dbReference type="InterPro" id="IPR001763">
    <property type="entry name" value="Rhodanese-like_dom"/>
</dbReference>
<dbReference type="PROSITE" id="PS00380">
    <property type="entry name" value="RHODANESE_1"/>
    <property type="match status" value="1"/>
</dbReference>
<feature type="compositionally biased region" description="Low complexity" evidence="1">
    <location>
        <begin position="33"/>
        <end position="50"/>
    </location>
</feature>
<dbReference type="AlphaFoldDB" id="A0A9Q4GHL2"/>
<feature type="signal peptide" evidence="2">
    <location>
        <begin position="1"/>
        <end position="22"/>
    </location>
</feature>
<evidence type="ECO:0000259" key="3">
    <source>
        <dbReference type="PROSITE" id="PS50206"/>
    </source>
</evidence>
<sequence length="160" mass="16467">MIGCMKKMICVLVLGSTLLASCAGGSDAPENDAATTVTSTGSAGASTSATRVPEFDGGHVSPAEFAAAVDSGATVLDVRTPEEYREGHIPGALLLDVNADDFDALAGHLNEDTDYAVYCRSGSRSREAIERLRDAGVRRTVGLEGGVKAWPGDVIPGEPS</sequence>
<organism evidence="4 5">
    <name type="scientific">Corynebacterium pygosceleis</name>
    <dbReference type="NCBI Taxonomy" id="2800406"/>
    <lineage>
        <taxon>Bacteria</taxon>
        <taxon>Bacillati</taxon>
        <taxon>Actinomycetota</taxon>
        <taxon>Actinomycetes</taxon>
        <taxon>Mycobacteriales</taxon>
        <taxon>Corynebacteriaceae</taxon>
        <taxon>Corynebacterium</taxon>
    </lineage>
</organism>
<feature type="region of interest" description="Disordered" evidence="1">
    <location>
        <begin position="24"/>
        <end position="56"/>
    </location>
</feature>
<dbReference type="Pfam" id="PF00581">
    <property type="entry name" value="Rhodanese"/>
    <property type="match status" value="1"/>
</dbReference>
<dbReference type="InterPro" id="IPR001307">
    <property type="entry name" value="Thiosulphate_STrfase_CS"/>
</dbReference>
<dbReference type="RefSeq" id="WP_248167110.1">
    <property type="nucleotide sequence ID" value="NZ_JALNJA010000001.1"/>
</dbReference>
<dbReference type="SUPFAM" id="SSF52821">
    <property type="entry name" value="Rhodanese/Cell cycle control phosphatase"/>
    <property type="match status" value="1"/>
</dbReference>
<dbReference type="PANTHER" id="PTHR45431:SF3">
    <property type="entry name" value="RHODANESE-LIKE DOMAIN-CONTAINING PROTEIN 15, CHLOROPLASTIC"/>
    <property type="match status" value="1"/>
</dbReference>
<evidence type="ECO:0000313" key="4">
    <source>
        <dbReference type="EMBL" id="MCX7467493.1"/>
    </source>
</evidence>
<proteinExistence type="predicted"/>
<dbReference type="PROSITE" id="PS51257">
    <property type="entry name" value="PROKAR_LIPOPROTEIN"/>
    <property type="match status" value="1"/>
</dbReference>
<accession>A0A9Q4GHL2</accession>
<dbReference type="EMBL" id="JAPMKU010000001">
    <property type="protein sequence ID" value="MCX7467493.1"/>
    <property type="molecule type" value="Genomic_DNA"/>
</dbReference>
<dbReference type="SMART" id="SM00450">
    <property type="entry name" value="RHOD"/>
    <property type="match status" value="1"/>
</dbReference>